<dbReference type="GO" id="GO:0000045">
    <property type="term" value="P:autophagosome assembly"/>
    <property type="evidence" value="ECO:0007669"/>
    <property type="project" value="UniProtKB-UniRule"/>
</dbReference>
<proteinExistence type="inferred from homology"/>
<evidence type="ECO:0000313" key="12">
    <source>
        <dbReference type="EMBL" id="KAB8291137.1"/>
    </source>
</evidence>
<comment type="similarity">
    <text evidence="1 7">Belongs to the ATG11 family.</text>
</comment>
<dbReference type="EMBL" id="VIGI01000015">
    <property type="protein sequence ID" value="KAB8291137.1"/>
    <property type="molecule type" value="Genomic_DNA"/>
</dbReference>
<dbReference type="GO" id="GO:0005774">
    <property type="term" value="C:vacuolar membrane"/>
    <property type="evidence" value="ECO:0007669"/>
    <property type="project" value="UniProtKB-SubCell"/>
</dbReference>
<evidence type="ECO:0000256" key="7">
    <source>
        <dbReference type="RuleBase" id="RU367075"/>
    </source>
</evidence>
<dbReference type="OrthoDB" id="447953at2759"/>
<dbReference type="GO" id="GO:0034045">
    <property type="term" value="C:phagophore assembly site membrane"/>
    <property type="evidence" value="ECO:0007669"/>
    <property type="project" value="UniProtKB-SubCell"/>
</dbReference>
<accession>A0A5N6JQT1</accession>
<dbReference type="GO" id="GO:1903599">
    <property type="term" value="P:positive regulation of autophagy of mitochondrion"/>
    <property type="evidence" value="ECO:0007669"/>
    <property type="project" value="UniProtKB-UniRule"/>
</dbReference>
<dbReference type="GO" id="GO:0034727">
    <property type="term" value="P:piecemeal microautophagy of the nucleus"/>
    <property type="evidence" value="ECO:0007669"/>
    <property type="project" value="TreeGrafter"/>
</dbReference>
<evidence type="ECO:0000256" key="6">
    <source>
        <dbReference type="ARBA" id="ARBA00023054"/>
    </source>
</evidence>
<feature type="region of interest" description="Disordered" evidence="9">
    <location>
        <begin position="1036"/>
        <end position="1056"/>
    </location>
</feature>
<dbReference type="GO" id="GO:0034517">
    <property type="term" value="P:ribophagy"/>
    <property type="evidence" value="ECO:0007669"/>
    <property type="project" value="TreeGrafter"/>
</dbReference>
<dbReference type="GO" id="GO:1990316">
    <property type="term" value="C:Atg1/ULK1 kinase complex"/>
    <property type="evidence" value="ECO:0007669"/>
    <property type="project" value="TreeGrafter"/>
</dbReference>
<evidence type="ECO:0000313" key="13">
    <source>
        <dbReference type="Proteomes" id="UP000326757"/>
    </source>
</evidence>
<evidence type="ECO:0000256" key="2">
    <source>
        <dbReference type="ARBA" id="ARBA00013804"/>
    </source>
</evidence>
<comment type="caution">
    <text evidence="12">The sequence shown here is derived from an EMBL/GenBank/DDBJ whole genome shotgun (WGS) entry which is preliminary data.</text>
</comment>
<name>A0A5N6JQT1_MONLA</name>
<feature type="region of interest" description="Disordered" evidence="9">
    <location>
        <begin position="579"/>
        <end position="637"/>
    </location>
</feature>
<evidence type="ECO:0000259" key="11">
    <source>
        <dbReference type="Pfam" id="PF10377"/>
    </source>
</evidence>
<keyword evidence="4 7" id="KW-0653">Protein transport</keyword>
<dbReference type="Gene3D" id="1.10.287.1490">
    <property type="match status" value="1"/>
</dbReference>
<dbReference type="PANTHER" id="PTHR13222:SF1">
    <property type="entry name" value="RB1-INDUCIBLE COILED-COIL PROTEIN 1"/>
    <property type="match status" value="1"/>
</dbReference>
<dbReference type="Pfam" id="PF04108">
    <property type="entry name" value="ATG17_like"/>
    <property type="match status" value="1"/>
</dbReference>
<evidence type="ECO:0000256" key="4">
    <source>
        <dbReference type="ARBA" id="ARBA00022927"/>
    </source>
</evidence>
<evidence type="ECO:0000256" key="5">
    <source>
        <dbReference type="ARBA" id="ARBA00023006"/>
    </source>
</evidence>
<keyword evidence="6 8" id="KW-0175">Coiled coil</keyword>
<evidence type="ECO:0000256" key="1">
    <source>
        <dbReference type="ARBA" id="ARBA00009729"/>
    </source>
</evidence>
<feature type="compositionally biased region" description="Polar residues" evidence="9">
    <location>
        <begin position="1372"/>
        <end position="1387"/>
    </location>
</feature>
<dbReference type="InterPro" id="IPR045326">
    <property type="entry name" value="ATG17-like_dom"/>
</dbReference>
<dbReference type="GO" id="GO:0000422">
    <property type="term" value="P:autophagy of mitochondrion"/>
    <property type="evidence" value="ECO:0007669"/>
    <property type="project" value="TreeGrafter"/>
</dbReference>
<feature type="compositionally biased region" description="Polar residues" evidence="9">
    <location>
        <begin position="1324"/>
        <end position="1349"/>
    </location>
</feature>
<feature type="compositionally biased region" description="Low complexity" evidence="9">
    <location>
        <begin position="622"/>
        <end position="632"/>
    </location>
</feature>
<dbReference type="SUPFAM" id="SSF57997">
    <property type="entry name" value="Tropomyosin"/>
    <property type="match status" value="1"/>
</dbReference>
<keyword evidence="7" id="KW-0472">Membrane</keyword>
<dbReference type="GO" id="GO:0019901">
    <property type="term" value="F:protein kinase binding"/>
    <property type="evidence" value="ECO:0007669"/>
    <property type="project" value="TreeGrafter"/>
</dbReference>
<protein>
    <recommendedName>
        <fullName evidence="2 7">Autophagy-related protein 11</fullName>
    </recommendedName>
</protein>
<evidence type="ECO:0000259" key="10">
    <source>
        <dbReference type="Pfam" id="PF04108"/>
    </source>
</evidence>
<comment type="subunit">
    <text evidence="7">Homodimer.</text>
</comment>
<keyword evidence="13" id="KW-1185">Reference proteome</keyword>
<organism evidence="12 13">
    <name type="scientific">Monilinia laxa</name>
    <name type="common">Brown rot fungus</name>
    <name type="synonym">Sclerotinia laxa</name>
    <dbReference type="NCBI Taxonomy" id="61186"/>
    <lineage>
        <taxon>Eukaryota</taxon>
        <taxon>Fungi</taxon>
        <taxon>Dikarya</taxon>
        <taxon>Ascomycota</taxon>
        <taxon>Pezizomycotina</taxon>
        <taxon>Leotiomycetes</taxon>
        <taxon>Helotiales</taxon>
        <taxon>Sclerotiniaceae</taxon>
        <taxon>Monilinia</taxon>
    </lineage>
</organism>
<evidence type="ECO:0000256" key="3">
    <source>
        <dbReference type="ARBA" id="ARBA00022448"/>
    </source>
</evidence>
<feature type="region of interest" description="Disordered" evidence="9">
    <location>
        <begin position="1276"/>
        <end position="1398"/>
    </location>
</feature>
<reference evidence="12 13" key="1">
    <citation type="submission" date="2019-06" db="EMBL/GenBank/DDBJ databases">
        <title>Genome Sequence of the Brown Rot Fungal Pathogen Monilinia laxa.</title>
        <authorList>
            <person name="De Miccolis Angelini R.M."/>
            <person name="Landi L."/>
            <person name="Abate D."/>
            <person name="Pollastro S."/>
            <person name="Romanazzi G."/>
            <person name="Faretra F."/>
        </authorList>
    </citation>
    <scope>NUCLEOTIDE SEQUENCE [LARGE SCALE GENOMIC DNA]</scope>
    <source>
        <strain evidence="12 13">Mlax316</strain>
    </source>
</reference>
<feature type="compositionally biased region" description="Polar residues" evidence="9">
    <location>
        <begin position="580"/>
        <end position="609"/>
    </location>
</feature>
<gene>
    <name evidence="12" type="ORF">EYC80_009825</name>
</gene>
<feature type="coiled-coil region" evidence="8">
    <location>
        <begin position="859"/>
        <end position="991"/>
    </location>
</feature>
<feature type="coiled-coil region" evidence="8">
    <location>
        <begin position="153"/>
        <end position="183"/>
    </location>
</feature>
<keyword evidence="3 7" id="KW-0813">Transport</keyword>
<feature type="domain" description="Autophagy protein ATG17-like" evidence="10">
    <location>
        <begin position="117"/>
        <end position="454"/>
    </location>
</feature>
<dbReference type="GO" id="GO:0060090">
    <property type="term" value="F:molecular adaptor activity"/>
    <property type="evidence" value="ECO:0007669"/>
    <property type="project" value="TreeGrafter"/>
</dbReference>
<dbReference type="PANTHER" id="PTHR13222">
    <property type="entry name" value="RB1-INDUCIBLE COILED-COIL"/>
    <property type="match status" value="1"/>
</dbReference>
<evidence type="ECO:0000256" key="9">
    <source>
        <dbReference type="SAM" id="MobiDB-lite"/>
    </source>
</evidence>
<dbReference type="InterPro" id="IPR040040">
    <property type="entry name" value="ATG11"/>
</dbReference>
<sequence length="1424" mass="160353">MELHVYIAHTGQHLQVDPGSFNSLDDFKEWVARYAPIAASDHISLTAAAKAVRFQALSSEKEIFVYDRRIIQQSSNTSARSLISEIPLPRKYTASQPPDSITNEKNLEAWKGLFAERRTWAMKVIDDCAAMTDQAQQRYIETEVITRSVDTAVLNLEKHVKALDQRNAELQNYAEDIQKLNNTGDWEASISRLKSLPATADVIKFIKGRDLSRAQRRTTLEDLVDVEEVKKSGKLLRNLSTNLERNSVIAGKAVDEVMRRTDLLIENVEKSPARAAISHAQEPMSLMEDIEAISRKIDTDCEAVLDFTNTSKNISQASKSALLHTEKFLPTLSKRALEMGEIVQAVTKLRNSTALSSLEFMYDIASLTAMLAEVNGRFAALDLDNDGLEAVHLMSMLETLPVTYASFLAEAVRRSEWNEKVKSDSSTLANEMANFQEEEIRRRRKWQKNIGATLLGEKPEEQIMALEVNLQGEEDDWPQVSRQDLEELFEILRAENSQSQIVSDISKIISDLSNPTRQQSRRAKAFKAGSIHEAALGKSALLMRGDDDLLKNLQDEKVKVENKLKTAESRVRRLEDLLHRQTQVSRTSTGNVFQIPNNPSPDAQNTANPLMSPRLNDDSRRSSISSRRFSSNRGEEEKAFQQKLLSLETELIAERERASGLEKEVAAKNTSTSELKSQLEELNSMKEDLSENFKAQQRDFVEERKSLEDEIKRLKARLEELEDEMDRYLGSRENEKSDVDDRVHVLQEELDRLRKDTAAENLKAQGQVDFLRNDAKLQRETNETLERQMQSLREEKKELMSRTIKAESAAEDQLKALQDIHLQLSPKLRMPQEFTALSGSLTNKSLNLLSELENTKRSYNLTKSQRDDAETTISELRAELAEYKEKYSIQVKESQNLRENLSSEKAKFSALEAELADERLQLSTLRTKMADGETGSEALRSRLEEEEQKVTALSEDLAAQLSRTGSLEEEMRSHQEKHQFAQERFDRLNNRFDSRTSRAKDLTQRVYSQNDKLVRLLERLSYSVTKENGSMIIQKLPKPDRSINGNDSSDPGNKIKRSISGSTTMKAMIDSGDLDLLYWMHNDDPEAEADKYDSFINSIGSFDVDSFCEVIAKRVRDMEFTIKKYSKDARSYREKSHRAQKEAHEKIAFKNFKEGDLALFLPTRNQSTGAWAAFNVGAPHYFLREQDSHKLRSRDWLLARIQKIEDRVVDLSKSMTDGRSFASTGGDSYEDDNPFDLSDGLRWYLIDAAEEKPGAPSTPGLAKSTVASANIDATATIRRSKKSSSGSAEGLNKTLAKSLDSRRSSSNSKKAIQISASPLRKTDSTASVSALRNLSNNETGGTIASSQAVNGDGAASAANTENAHNVHEYPATTGTSFERGYSTENPGTKSERTTSSSKRSMIWDSLWSIDFSLESGNGSKARGF</sequence>
<comment type="function">
    <text evidence="7">Involved in cytoplasm to vacuole transport (Cvt), pexophagy, mitophagy and nucleophagy. Recruits mitochondria for their selective degradation via autophagy (mitophagy) during starvation. Works as scaffold proteins that recruit ATG proteins to the pre-autophagosome (PAS), the site of vesicle/autophagosome formation. Required for the Cvt vesicles completion.</text>
</comment>
<feature type="coiled-coil region" evidence="8">
    <location>
        <begin position="644"/>
        <end position="809"/>
    </location>
</feature>
<comment type="subcellular location">
    <subcellularLocation>
        <location evidence="7">Preautophagosomal structure membrane</location>
        <topology evidence="7">Peripheral membrane protein</topology>
    </subcellularLocation>
    <subcellularLocation>
        <location evidence="7">Vacuole membrane</location>
        <topology evidence="7">Peripheral membrane protein</topology>
    </subcellularLocation>
    <text evidence="7">During pexophagy, accumulates in the vacuolar membrane region, where the peroxisomes contact the vacuole.</text>
</comment>
<keyword evidence="7" id="KW-0926">Vacuole</keyword>
<dbReference type="InterPro" id="IPR019460">
    <property type="entry name" value="Atg11_C"/>
</dbReference>
<feature type="domain" description="Autophagy-related protein 11 C-terminal" evidence="11">
    <location>
        <begin position="1109"/>
        <end position="1250"/>
    </location>
</feature>
<dbReference type="Proteomes" id="UP000326757">
    <property type="component" value="Unassembled WGS sequence"/>
</dbReference>
<keyword evidence="5 7" id="KW-0072">Autophagy</keyword>
<dbReference type="Pfam" id="PF10377">
    <property type="entry name" value="ATG11"/>
    <property type="match status" value="1"/>
</dbReference>
<evidence type="ECO:0000256" key="8">
    <source>
        <dbReference type="SAM" id="Coils"/>
    </source>
</evidence>
<dbReference type="GO" id="GO:0061709">
    <property type="term" value="P:reticulophagy"/>
    <property type="evidence" value="ECO:0007669"/>
    <property type="project" value="TreeGrafter"/>
</dbReference>
<dbReference type="GO" id="GO:0015031">
    <property type="term" value="P:protein transport"/>
    <property type="evidence" value="ECO:0007669"/>
    <property type="project" value="UniProtKB-KW"/>
</dbReference>